<comment type="caution">
    <text evidence="1">The sequence shown here is derived from an EMBL/GenBank/DDBJ whole genome shotgun (WGS) entry which is preliminary data.</text>
</comment>
<gene>
    <name evidence="1" type="ORF">PVAP13_1KG385710</name>
</gene>
<dbReference type="AlphaFoldDB" id="A0A8T0XDE3"/>
<protein>
    <submittedName>
        <fullName evidence="1">Uncharacterized protein</fullName>
    </submittedName>
</protein>
<keyword evidence="2" id="KW-1185">Reference proteome</keyword>
<proteinExistence type="predicted"/>
<evidence type="ECO:0000313" key="2">
    <source>
        <dbReference type="Proteomes" id="UP000823388"/>
    </source>
</evidence>
<name>A0A8T0XDE3_PANVG</name>
<accession>A0A8T0XDE3</accession>
<organism evidence="1 2">
    <name type="scientific">Panicum virgatum</name>
    <name type="common">Blackwell switchgrass</name>
    <dbReference type="NCBI Taxonomy" id="38727"/>
    <lineage>
        <taxon>Eukaryota</taxon>
        <taxon>Viridiplantae</taxon>
        <taxon>Streptophyta</taxon>
        <taxon>Embryophyta</taxon>
        <taxon>Tracheophyta</taxon>
        <taxon>Spermatophyta</taxon>
        <taxon>Magnoliopsida</taxon>
        <taxon>Liliopsida</taxon>
        <taxon>Poales</taxon>
        <taxon>Poaceae</taxon>
        <taxon>PACMAD clade</taxon>
        <taxon>Panicoideae</taxon>
        <taxon>Panicodae</taxon>
        <taxon>Paniceae</taxon>
        <taxon>Panicinae</taxon>
        <taxon>Panicum</taxon>
        <taxon>Panicum sect. Hiantes</taxon>
    </lineage>
</organism>
<dbReference type="EMBL" id="CM029037">
    <property type="protein sequence ID" value="KAG2659511.1"/>
    <property type="molecule type" value="Genomic_DNA"/>
</dbReference>
<dbReference type="Proteomes" id="UP000823388">
    <property type="component" value="Chromosome 1K"/>
</dbReference>
<evidence type="ECO:0000313" key="1">
    <source>
        <dbReference type="EMBL" id="KAG2659511.1"/>
    </source>
</evidence>
<reference evidence="1" key="1">
    <citation type="submission" date="2020-05" db="EMBL/GenBank/DDBJ databases">
        <title>WGS assembly of Panicum virgatum.</title>
        <authorList>
            <person name="Lovell J.T."/>
            <person name="Jenkins J."/>
            <person name="Shu S."/>
            <person name="Juenger T.E."/>
            <person name="Schmutz J."/>
        </authorList>
    </citation>
    <scope>NUCLEOTIDE SEQUENCE</scope>
    <source>
        <strain evidence="1">AP13</strain>
    </source>
</reference>
<sequence length="56" mass="6203">MSFCSIKKRPQNGSASSAAALSYVASFVSWSNPRSSRSRSKRFLMVYIIFVYGSTS</sequence>